<comment type="subcellular location">
    <subcellularLocation>
        <location evidence="2">Cell membrane</location>
        <topology evidence="2">Single-pass type II membrane protein</topology>
    </subcellularLocation>
    <subcellularLocation>
        <location evidence="6">Membrane</location>
        <topology evidence="6">Single-pass type II membrane protein</topology>
    </subcellularLocation>
</comment>
<dbReference type="EMBL" id="JAFEJU010000002">
    <property type="protein sequence ID" value="MBT1174440.1"/>
    <property type="molecule type" value="Genomic_DNA"/>
</dbReference>
<keyword evidence="6" id="KW-0645">Protease</keyword>
<dbReference type="Proteomes" id="UP000711736">
    <property type="component" value="Unassembled WGS sequence"/>
</dbReference>
<keyword evidence="5 6" id="KW-0378">Hydrolase</keyword>
<comment type="similarity">
    <text evidence="3 6">Belongs to the peptidase S26 family.</text>
</comment>
<keyword evidence="10" id="KW-1185">Reference proteome</keyword>
<feature type="domain" description="Peptidase S26" evidence="8">
    <location>
        <begin position="98"/>
        <end position="272"/>
    </location>
</feature>
<dbReference type="GO" id="GO:0009003">
    <property type="term" value="F:signal peptidase activity"/>
    <property type="evidence" value="ECO:0007669"/>
    <property type="project" value="UniProtKB-EC"/>
</dbReference>
<feature type="transmembrane region" description="Helical" evidence="6">
    <location>
        <begin position="100"/>
        <end position="122"/>
    </location>
</feature>
<dbReference type="CDD" id="cd06530">
    <property type="entry name" value="S26_SPase_I"/>
    <property type="match status" value="1"/>
</dbReference>
<evidence type="ECO:0000256" key="4">
    <source>
        <dbReference type="ARBA" id="ARBA00013208"/>
    </source>
</evidence>
<dbReference type="InterPro" id="IPR000223">
    <property type="entry name" value="Pept_S26A_signal_pept_1"/>
</dbReference>
<gene>
    <name evidence="9" type="primary">lepB</name>
    <name evidence="9" type="ORF">JS530_02775</name>
</gene>
<evidence type="ECO:0000313" key="9">
    <source>
        <dbReference type="EMBL" id="MBT1174440.1"/>
    </source>
</evidence>
<accession>A0ABS5UUE5</accession>
<feature type="region of interest" description="Disordered" evidence="7">
    <location>
        <begin position="62"/>
        <end position="88"/>
    </location>
</feature>
<protein>
    <recommendedName>
        <fullName evidence="4 6">Signal peptidase I</fullName>
        <ecNumber evidence="4 6">3.4.21.89</ecNumber>
    </recommendedName>
</protein>
<dbReference type="PANTHER" id="PTHR43390:SF1">
    <property type="entry name" value="CHLOROPLAST PROCESSING PEPTIDASE"/>
    <property type="match status" value="1"/>
</dbReference>
<dbReference type="NCBIfam" id="TIGR02227">
    <property type="entry name" value="sigpep_I_bact"/>
    <property type="match status" value="1"/>
</dbReference>
<evidence type="ECO:0000313" key="10">
    <source>
        <dbReference type="Proteomes" id="UP000711736"/>
    </source>
</evidence>
<evidence type="ECO:0000256" key="1">
    <source>
        <dbReference type="ARBA" id="ARBA00000677"/>
    </source>
</evidence>
<proteinExistence type="inferred from homology"/>
<name>A0ABS5UUE5_9BIFI</name>
<feature type="region of interest" description="Disordered" evidence="7">
    <location>
        <begin position="23"/>
        <end position="45"/>
    </location>
</feature>
<dbReference type="Gene3D" id="2.10.109.10">
    <property type="entry name" value="Umud Fragment, subunit A"/>
    <property type="match status" value="1"/>
</dbReference>
<dbReference type="SUPFAM" id="SSF51306">
    <property type="entry name" value="LexA/Signal peptidase"/>
    <property type="match status" value="1"/>
</dbReference>
<dbReference type="PANTHER" id="PTHR43390">
    <property type="entry name" value="SIGNAL PEPTIDASE I"/>
    <property type="match status" value="1"/>
</dbReference>
<dbReference type="PRINTS" id="PR00727">
    <property type="entry name" value="LEADERPTASE"/>
</dbReference>
<dbReference type="InterPro" id="IPR019758">
    <property type="entry name" value="Pept_S26A_signal_pept_1_CS"/>
</dbReference>
<dbReference type="Pfam" id="PF10502">
    <property type="entry name" value="Peptidase_S26"/>
    <property type="match status" value="1"/>
</dbReference>
<evidence type="ECO:0000259" key="8">
    <source>
        <dbReference type="Pfam" id="PF10502"/>
    </source>
</evidence>
<comment type="caution">
    <text evidence="9">The sequence shown here is derived from an EMBL/GenBank/DDBJ whole genome shotgun (WGS) entry which is preliminary data.</text>
</comment>
<keyword evidence="6" id="KW-0812">Transmembrane</keyword>
<keyword evidence="6" id="KW-0472">Membrane</keyword>
<evidence type="ECO:0000256" key="5">
    <source>
        <dbReference type="ARBA" id="ARBA00022801"/>
    </source>
</evidence>
<dbReference type="InterPro" id="IPR019533">
    <property type="entry name" value="Peptidase_S26"/>
</dbReference>
<reference evidence="9 10" key="1">
    <citation type="journal article" date="2021" name="Environ. Microbiol.">
        <title>Genetic insights into the dark matter of the mammalian gut microbiota through targeted genome reconstruction.</title>
        <authorList>
            <person name="Lugli G.A."/>
            <person name="Alessandri G."/>
            <person name="Milani C."/>
            <person name="Viappiani A."/>
            <person name="Fontana F."/>
            <person name="Tarracchini C."/>
            <person name="Mancabelli L."/>
            <person name="Argentini C."/>
            <person name="Ruiz L."/>
            <person name="Margolles A."/>
            <person name="van Sinderen D."/>
            <person name="Turroni F."/>
            <person name="Ventura M."/>
        </authorList>
    </citation>
    <scope>NUCLEOTIDE SEQUENCE [LARGE SCALE GENOMIC DNA]</scope>
    <source>
        <strain evidence="9 10">LC6</strain>
    </source>
</reference>
<dbReference type="RefSeq" id="WP_214375703.1">
    <property type="nucleotide sequence ID" value="NZ_JAFEJU010000002.1"/>
</dbReference>
<keyword evidence="6" id="KW-1133">Transmembrane helix</keyword>
<dbReference type="PROSITE" id="PS00761">
    <property type="entry name" value="SPASE_I_3"/>
    <property type="match status" value="1"/>
</dbReference>
<evidence type="ECO:0000256" key="6">
    <source>
        <dbReference type="RuleBase" id="RU362042"/>
    </source>
</evidence>
<evidence type="ECO:0000256" key="2">
    <source>
        <dbReference type="ARBA" id="ARBA00004401"/>
    </source>
</evidence>
<organism evidence="9 10">
    <name type="scientific">Bifidobacterium colobi</name>
    <dbReference type="NCBI Taxonomy" id="2809026"/>
    <lineage>
        <taxon>Bacteria</taxon>
        <taxon>Bacillati</taxon>
        <taxon>Actinomycetota</taxon>
        <taxon>Actinomycetes</taxon>
        <taxon>Bifidobacteriales</taxon>
        <taxon>Bifidobacteriaceae</taxon>
        <taxon>Bifidobacterium</taxon>
    </lineage>
</organism>
<sequence>MQDNQDNESLPISVIAEHADSAAVQDDSELPAAAQAADAESSVRDSRTLQVADHGIDLSPVPPAVPLPSAATQQSPAPHTPARHAAATTKNDDRFTLRDFFLWCGMPVLIVILVRVFLLGFYEIPSRSMMDTIVPGDRVVASKLSPKYIDLHRGDVVVFKDPNNWLSAEQSSGLGGGFLIKRLIGLPGDTVECKGVGQPITINGVAINESSYIRPGVDPSAFPFSVTVTEGHVFVMGDNRANSADSRYHQDDGDHGLVPMSDIVGTGLVTYWPLDRIGTLEAHHEVFANVPDRTASAS</sequence>
<dbReference type="InterPro" id="IPR036286">
    <property type="entry name" value="LexA/Signal_pep-like_sf"/>
</dbReference>
<evidence type="ECO:0000256" key="7">
    <source>
        <dbReference type="SAM" id="MobiDB-lite"/>
    </source>
</evidence>
<dbReference type="EC" id="3.4.21.89" evidence="4 6"/>
<comment type="catalytic activity">
    <reaction evidence="1 6">
        <text>Cleavage of hydrophobic, N-terminal signal or leader sequences from secreted and periplasmic proteins.</text>
        <dbReference type="EC" id="3.4.21.89"/>
    </reaction>
</comment>
<evidence type="ECO:0000256" key="3">
    <source>
        <dbReference type="ARBA" id="ARBA00009370"/>
    </source>
</evidence>